<accession>A0AAW2R637</accession>
<organism evidence="1">
    <name type="scientific">Sesamum calycinum</name>
    <dbReference type="NCBI Taxonomy" id="2727403"/>
    <lineage>
        <taxon>Eukaryota</taxon>
        <taxon>Viridiplantae</taxon>
        <taxon>Streptophyta</taxon>
        <taxon>Embryophyta</taxon>
        <taxon>Tracheophyta</taxon>
        <taxon>Spermatophyta</taxon>
        <taxon>Magnoliopsida</taxon>
        <taxon>eudicotyledons</taxon>
        <taxon>Gunneridae</taxon>
        <taxon>Pentapetalae</taxon>
        <taxon>asterids</taxon>
        <taxon>lamiids</taxon>
        <taxon>Lamiales</taxon>
        <taxon>Pedaliaceae</taxon>
        <taxon>Sesamum</taxon>
    </lineage>
</organism>
<protein>
    <submittedName>
        <fullName evidence="1">Uncharacterized protein</fullName>
    </submittedName>
</protein>
<evidence type="ECO:0000313" key="1">
    <source>
        <dbReference type="EMBL" id="KAL0375607.1"/>
    </source>
</evidence>
<comment type="caution">
    <text evidence="1">The sequence shown here is derived from an EMBL/GenBank/DDBJ whole genome shotgun (WGS) entry which is preliminary data.</text>
</comment>
<gene>
    <name evidence="1" type="ORF">Scaly_0678300</name>
</gene>
<dbReference type="EMBL" id="JACGWM010000004">
    <property type="protein sequence ID" value="KAL0375607.1"/>
    <property type="molecule type" value="Genomic_DNA"/>
</dbReference>
<proteinExistence type="predicted"/>
<reference evidence="1" key="1">
    <citation type="submission" date="2020-06" db="EMBL/GenBank/DDBJ databases">
        <authorList>
            <person name="Li T."/>
            <person name="Hu X."/>
            <person name="Zhang T."/>
            <person name="Song X."/>
            <person name="Zhang H."/>
            <person name="Dai N."/>
            <person name="Sheng W."/>
            <person name="Hou X."/>
            <person name="Wei L."/>
        </authorList>
    </citation>
    <scope>NUCLEOTIDE SEQUENCE</scope>
    <source>
        <strain evidence="1">KEN8</strain>
        <tissue evidence="1">Leaf</tissue>
    </source>
</reference>
<reference evidence="1" key="2">
    <citation type="journal article" date="2024" name="Plant">
        <title>Genomic evolution and insights into agronomic trait innovations of Sesamum species.</title>
        <authorList>
            <person name="Miao H."/>
            <person name="Wang L."/>
            <person name="Qu L."/>
            <person name="Liu H."/>
            <person name="Sun Y."/>
            <person name="Le M."/>
            <person name="Wang Q."/>
            <person name="Wei S."/>
            <person name="Zheng Y."/>
            <person name="Lin W."/>
            <person name="Duan Y."/>
            <person name="Cao H."/>
            <person name="Xiong S."/>
            <person name="Wang X."/>
            <person name="Wei L."/>
            <person name="Li C."/>
            <person name="Ma Q."/>
            <person name="Ju M."/>
            <person name="Zhao R."/>
            <person name="Li G."/>
            <person name="Mu C."/>
            <person name="Tian Q."/>
            <person name="Mei H."/>
            <person name="Zhang T."/>
            <person name="Gao T."/>
            <person name="Zhang H."/>
        </authorList>
    </citation>
    <scope>NUCLEOTIDE SEQUENCE</scope>
    <source>
        <strain evidence="1">KEN8</strain>
    </source>
</reference>
<name>A0AAW2R637_9LAMI</name>
<dbReference type="AlphaFoldDB" id="A0AAW2R637"/>
<sequence length="241" mass="27758">MVRSMMSITELPLSFWENALEMAARLLNTTPSKAVTQTPYQIWHDKPASYKYLRVWGNLVFVSRNAIFLKRGFPTETRRDELLLEDSSEALQSNAGTSSAPIVSTYNVPILRRSARMPQPPERYKSRRMLRMTQNSYVEKVLKRFKMEHSKQGFLPMRHGVELSKKQSPKTDEKLKRMLDIPYAPTVGSIYRELILEGYSNASFQSEDDDAESQSGFVFKLNGRVVAWKSSKKDTKLILPQ</sequence>